<dbReference type="AlphaFoldDB" id="A0A9P6KU82"/>
<evidence type="ECO:0000313" key="2">
    <source>
        <dbReference type="EMBL" id="KAF9739045.1"/>
    </source>
</evidence>
<name>A0A9P6KU82_9PLEO</name>
<reference evidence="2" key="1">
    <citation type="journal article" date="2020" name="Mol. Plant Microbe Interact.">
        <title>Genome Sequence of the Biocontrol Agent Coniothyrium minitans strain Conio (IMI 134523).</title>
        <authorList>
            <person name="Patel D."/>
            <person name="Shittu T.A."/>
            <person name="Baroncelli R."/>
            <person name="Muthumeenakshi S."/>
            <person name="Osborne T.H."/>
            <person name="Janganan T.K."/>
            <person name="Sreenivasaprasad S."/>
        </authorList>
    </citation>
    <scope>NUCLEOTIDE SEQUENCE</scope>
    <source>
        <strain evidence="2">Conio</strain>
    </source>
</reference>
<evidence type="ECO:0000313" key="3">
    <source>
        <dbReference type="Proteomes" id="UP000756921"/>
    </source>
</evidence>
<organism evidence="2 3">
    <name type="scientific">Paraphaeosphaeria minitans</name>
    <dbReference type="NCBI Taxonomy" id="565426"/>
    <lineage>
        <taxon>Eukaryota</taxon>
        <taxon>Fungi</taxon>
        <taxon>Dikarya</taxon>
        <taxon>Ascomycota</taxon>
        <taxon>Pezizomycotina</taxon>
        <taxon>Dothideomycetes</taxon>
        <taxon>Pleosporomycetidae</taxon>
        <taxon>Pleosporales</taxon>
        <taxon>Massarineae</taxon>
        <taxon>Didymosphaeriaceae</taxon>
        <taxon>Paraphaeosphaeria</taxon>
    </lineage>
</organism>
<feature type="region of interest" description="Disordered" evidence="1">
    <location>
        <begin position="73"/>
        <end position="125"/>
    </location>
</feature>
<evidence type="ECO:0000256" key="1">
    <source>
        <dbReference type="SAM" id="MobiDB-lite"/>
    </source>
</evidence>
<proteinExistence type="predicted"/>
<dbReference type="EMBL" id="WJXW01000002">
    <property type="protein sequence ID" value="KAF9739045.1"/>
    <property type="molecule type" value="Genomic_DNA"/>
</dbReference>
<gene>
    <name evidence="2" type="ORF">PMIN01_01679</name>
</gene>
<feature type="region of interest" description="Disordered" evidence="1">
    <location>
        <begin position="1"/>
        <end position="61"/>
    </location>
</feature>
<dbReference type="OrthoDB" id="3793308at2759"/>
<sequence length="325" mass="36037">MAPKRYGVPNPFPLRAQAERENARTQAAYGSVYDPPPNPTSMPYTFPPNTYPHPPVAPQPRRVHTGRLANRFNGRAAHQKPLTEPPPQFISGGSPAYPFPPPNQNTNPGPPANPYSPYPGPHMGPDQDFTYGPPPMIPTQHTDRGLPGTHGPVPANHFPSMSSLYDALPQEAPPRQPTPAPFTGPPPRPEYLIVGLFALRLTHHLILCLDPYAGSDAAVHWLEAFLRSYHTSFALAKLKDPRSIEDYVRMYPVIVRSMIKQPKYRKVFMDMDPGKKVEGRELSDAELCAIIDFADAAGEWGSVVPLQGKYAQRMEELAKTRTMAR</sequence>
<feature type="compositionally biased region" description="Pro residues" evidence="1">
    <location>
        <begin position="34"/>
        <end position="58"/>
    </location>
</feature>
<comment type="caution">
    <text evidence="2">The sequence shown here is derived from an EMBL/GenBank/DDBJ whole genome shotgun (WGS) entry which is preliminary data.</text>
</comment>
<keyword evidence="3" id="KW-1185">Reference proteome</keyword>
<dbReference type="Proteomes" id="UP000756921">
    <property type="component" value="Unassembled WGS sequence"/>
</dbReference>
<protein>
    <submittedName>
        <fullName evidence="2">Uncharacterized protein</fullName>
    </submittedName>
</protein>
<accession>A0A9P6KU82</accession>
<feature type="compositionally biased region" description="Pro residues" evidence="1">
    <location>
        <begin position="97"/>
        <end position="122"/>
    </location>
</feature>